<proteinExistence type="predicted"/>
<evidence type="ECO:0000313" key="3">
    <source>
        <dbReference type="Proteomes" id="UP001521785"/>
    </source>
</evidence>
<accession>A0ABR3RT66</accession>
<sequence length="380" mass="41356">MPKGRRRRTVGVQKPAAGGAATTSASAATDPRTPGSHTPMGQESMAPRNVPLNNNFLFFNLSSTDAHTSPEDAFEGLVDGQNDPSQLIEYDPMSDFDDLGMTVEFSEHLLPSVFSPSVDLMSLDQEHTTLPTLNEHTSATEAIIAPNCTTHSTTSEELEKIPKNGSITAAPGADDADATQDKITDLARYTLLTPASSASSSRPGTKHGAISLTSALPKHVGQRCQCLETSSRLMEVWEGHQQNRSNNSIDSLLVLQRQTIQQGHSVLACEFCSIKSSSMMLPLMLCEKLVLSLQCNEPYFRTGAGKGKVGNFEVRTGQEWAELMRALSALQSNATSELIQRFRMIAQSAGWQTQLAILVKIEERFHSTVRNQVVRSKDPL</sequence>
<evidence type="ECO:0000313" key="2">
    <source>
        <dbReference type="EMBL" id="KAL1607610.1"/>
    </source>
</evidence>
<dbReference type="Proteomes" id="UP001521785">
    <property type="component" value="Unassembled WGS sequence"/>
</dbReference>
<evidence type="ECO:0000256" key="1">
    <source>
        <dbReference type="SAM" id="MobiDB-lite"/>
    </source>
</evidence>
<dbReference type="EMBL" id="JAKJXO020000003">
    <property type="protein sequence ID" value="KAL1607610.1"/>
    <property type="molecule type" value="Genomic_DNA"/>
</dbReference>
<comment type="caution">
    <text evidence="2">The sequence shown here is derived from an EMBL/GenBank/DDBJ whole genome shotgun (WGS) entry which is preliminary data.</text>
</comment>
<keyword evidence="3" id="KW-1185">Reference proteome</keyword>
<feature type="region of interest" description="Disordered" evidence="1">
    <location>
        <begin position="1"/>
        <end position="49"/>
    </location>
</feature>
<protein>
    <submittedName>
        <fullName evidence="2">Uncharacterized protein</fullName>
    </submittedName>
</protein>
<name>A0ABR3RT66_9PLEO</name>
<reference evidence="2 3" key="1">
    <citation type="submission" date="2024-02" db="EMBL/GenBank/DDBJ databases">
        <title>De novo assembly and annotation of 12 fungi associated with fruit tree decline syndrome in Ontario, Canada.</title>
        <authorList>
            <person name="Sulman M."/>
            <person name="Ellouze W."/>
            <person name="Ilyukhin E."/>
        </authorList>
    </citation>
    <scope>NUCLEOTIDE SEQUENCE [LARGE SCALE GENOMIC DNA]</scope>
    <source>
        <strain evidence="2 3">M42-189</strain>
    </source>
</reference>
<gene>
    <name evidence="2" type="ORF">SLS60_002544</name>
</gene>
<feature type="compositionally biased region" description="Low complexity" evidence="1">
    <location>
        <begin position="16"/>
        <end position="29"/>
    </location>
</feature>
<organism evidence="2 3">
    <name type="scientific">Paraconiothyrium brasiliense</name>
    <dbReference type="NCBI Taxonomy" id="300254"/>
    <lineage>
        <taxon>Eukaryota</taxon>
        <taxon>Fungi</taxon>
        <taxon>Dikarya</taxon>
        <taxon>Ascomycota</taxon>
        <taxon>Pezizomycotina</taxon>
        <taxon>Dothideomycetes</taxon>
        <taxon>Pleosporomycetidae</taxon>
        <taxon>Pleosporales</taxon>
        <taxon>Massarineae</taxon>
        <taxon>Didymosphaeriaceae</taxon>
        <taxon>Paraconiothyrium</taxon>
    </lineage>
</organism>